<organism evidence="2 3">
    <name type="scientific">Emergomyces africanus</name>
    <dbReference type="NCBI Taxonomy" id="1955775"/>
    <lineage>
        <taxon>Eukaryota</taxon>
        <taxon>Fungi</taxon>
        <taxon>Dikarya</taxon>
        <taxon>Ascomycota</taxon>
        <taxon>Pezizomycotina</taxon>
        <taxon>Eurotiomycetes</taxon>
        <taxon>Eurotiomycetidae</taxon>
        <taxon>Onygenales</taxon>
        <taxon>Ajellomycetaceae</taxon>
        <taxon>Emergomyces</taxon>
    </lineage>
</organism>
<sequence length="324" mass="36516">MSEVKPAKSYLDIVNECDSFPSIQDDPQDYKRYVSNFYAFKINGYSDILGYMPNEQVVKFLWPNSTWKVVQGKAGESGTLTLMSPEDATADERTALLDETLQAARNTFEVLKGWRNELYPIYIPGTTKLLASIERSAACLFGLPTWGIHLTAFIKKDGKFLIWVPRRSATKSTFSGMLDNSVAGGMATGETPFECMLREAEEEASLERDVAKHAIAVGALSYIYERDHRAGGETGLLQPECEYVYDLPLSPEIILKPKDGEVEMFNLMSVEEVIAEVRQGSFKPNCAVVIIDFLIRHGYITAENEKYYEEICSRLHRRLGYPNI</sequence>
<dbReference type="InterPro" id="IPR015797">
    <property type="entry name" value="NUDIX_hydrolase-like_dom_sf"/>
</dbReference>
<protein>
    <recommendedName>
        <fullName evidence="1">Nudix hydrolase domain-containing protein</fullName>
    </recommendedName>
</protein>
<evidence type="ECO:0000259" key="1">
    <source>
        <dbReference type="PROSITE" id="PS51462"/>
    </source>
</evidence>
<dbReference type="PROSITE" id="PS51462">
    <property type="entry name" value="NUDIX"/>
    <property type="match status" value="1"/>
</dbReference>
<reference evidence="2 3" key="1">
    <citation type="submission" date="2015-07" db="EMBL/GenBank/DDBJ databases">
        <title>Emmonsia species relationships and genome sequence.</title>
        <authorList>
            <person name="Cuomo C.A."/>
            <person name="Schwartz I.S."/>
            <person name="Kenyon C."/>
            <person name="de Hoog G.S."/>
            <person name="Govender N.P."/>
            <person name="Botha A."/>
            <person name="Moreno L."/>
            <person name="de Vries M."/>
            <person name="Munoz J.F."/>
            <person name="Stielow J.B."/>
        </authorList>
    </citation>
    <scope>NUCLEOTIDE SEQUENCE [LARGE SCALE GENOMIC DNA]</scope>
    <source>
        <strain evidence="2 3">CBS 136260</strain>
    </source>
</reference>
<dbReference type="GO" id="GO:0044715">
    <property type="term" value="F:8-oxo-dGDP phosphatase activity"/>
    <property type="evidence" value="ECO:0007669"/>
    <property type="project" value="UniProtKB-ARBA"/>
</dbReference>
<dbReference type="AlphaFoldDB" id="A0A1B7P2S0"/>
<dbReference type="OrthoDB" id="10261522at2759"/>
<dbReference type="InterPro" id="IPR031804">
    <property type="entry name" value="DUF4743"/>
</dbReference>
<gene>
    <name evidence="2" type="ORF">ACJ72_02316</name>
</gene>
<proteinExistence type="predicted"/>
<dbReference type="SUPFAM" id="SSF55811">
    <property type="entry name" value="Nudix"/>
    <property type="match status" value="1"/>
</dbReference>
<dbReference type="Pfam" id="PF15916">
    <property type="entry name" value="DUF4743"/>
    <property type="match status" value="1"/>
</dbReference>
<dbReference type="CDD" id="cd03676">
    <property type="entry name" value="NUDIX_Tnr3_like"/>
    <property type="match status" value="1"/>
</dbReference>
<accession>A0A1B7P2S0</accession>
<feature type="domain" description="Nudix hydrolase" evidence="1">
    <location>
        <begin position="145"/>
        <end position="292"/>
    </location>
</feature>
<dbReference type="InterPro" id="IPR000086">
    <property type="entry name" value="NUDIX_hydrolase_dom"/>
</dbReference>
<dbReference type="Pfam" id="PF00293">
    <property type="entry name" value="NUDIX"/>
    <property type="match status" value="1"/>
</dbReference>
<dbReference type="Gene3D" id="3.90.79.10">
    <property type="entry name" value="Nucleoside Triphosphate Pyrophosphohydrolase"/>
    <property type="match status" value="1"/>
</dbReference>
<dbReference type="PANTHER" id="PTHR13622">
    <property type="entry name" value="THIAMIN PYROPHOSPHOKINASE"/>
    <property type="match status" value="1"/>
</dbReference>
<dbReference type="PANTHER" id="PTHR13622:SF8">
    <property type="entry name" value="THIAMIN PYROPHOSPHOKINASE 1"/>
    <property type="match status" value="1"/>
</dbReference>
<dbReference type="EMBL" id="LGUA01000189">
    <property type="protein sequence ID" value="OAX83316.1"/>
    <property type="molecule type" value="Genomic_DNA"/>
</dbReference>
<evidence type="ECO:0000313" key="3">
    <source>
        <dbReference type="Proteomes" id="UP000091918"/>
    </source>
</evidence>
<evidence type="ECO:0000313" key="2">
    <source>
        <dbReference type="EMBL" id="OAX83316.1"/>
    </source>
</evidence>
<dbReference type="STRING" id="1658172.A0A1B7P2S0"/>
<name>A0A1B7P2S0_9EURO</name>
<dbReference type="Proteomes" id="UP000091918">
    <property type="component" value="Unassembled WGS sequence"/>
</dbReference>
<comment type="caution">
    <text evidence="2">The sequence shown here is derived from an EMBL/GenBank/DDBJ whole genome shotgun (WGS) entry which is preliminary data.</text>
</comment>
<keyword evidence="3" id="KW-1185">Reference proteome</keyword>
<dbReference type="FunFam" id="3.90.79.10:FF:000019">
    <property type="entry name" value="Thiamin pyrophosphokinase, putative"/>
    <property type="match status" value="1"/>
</dbReference>